<accession>A0A8S1DLK3</accession>
<evidence type="ECO:0000313" key="2">
    <source>
        <dbReference type="Proteomes" id="UP000494165"/>
    </source>
</evidence>
<dbReference type="EMBL" id="CADEPI010000223">
    <property type="protein sequence ID" value="CAB3381040.1"/>
    <property type="molecule type" value="Genomic_DNA"/>
</dbReference>
<dbReference type="PANTHER" id="PTHR21636">
    <property type="entry name" value="PROTEIN DOK-7"/>
    <property type="match status" value="1"/>
</dbReference>
<proteinExistence type="predicted"/>
<dbReference type="InterPro" id="IPR037746">
    <property type="entry name" value="Dok-7"/>
</dbReference>
<dbReference type="Gene3D" id="2.30.29.30">
    <property type="entry name" value="Pleckstrin-homology domain (PH domain)/Phosphotyrosine-binding domain (PTB)"/>
    <property type="match status" value="1"/>
</dbReference>
<dbReference type="OrthoDB" id="6537982at2759"/>
<dbReference type="PANTHER" id="PTHR21636:SF2">
    <property type="entry name" value="PROTEIN DOK-7"/>
    <property type="match status" value="1"/>
</dbReference>
<evidence type="ECO:0000313" key="1">
    <source>
        <dbReference type="EMBL" id="CAB3381040.1"/>
    </source>
</evidence>
<sequence>MVDNNAIIEGAMKFRDGRKWKSRWGVMTKLSPVAGKRIVANGTVGICDVRQNCKRNAANETVCMTYV</sequence>
<protein>
    <submittedName>
        <fullName evidence="1">Uncharacterized protein</fullName>
    </submittedName>
</protein>
<comment type="caution">
    <text evidence="1">The sequence shown here is derived from an EMBL/GenBank/DDBJ whole genome shotgun (WGS) entry which is preliminary data.</text>
</comment>
<dbReference type="Proteomes" id="UP000494165">
    <property type="component" value="Unassembled WGS sequence"/>
</dbReference>
<name>A0A8S1DLK3_9INSE</name>
<reference evidence="1 2" key="1">
    <citation type="submission" date="2020-04" db="EMBL/GenBank/DDBJ databases">
        <authorList>
            <person name="Alioto T."/>
            <person name="Alioto T."/>
            <person name="Gomez Garrido J."/>
        </authorList>
    </citation>
    <scope>NUCLEOTIDE SEQUENCE [LARGE SCALE GENOMIC DNA]</scope>
</reference>
<keyword evidence="2" id="KW-1185">Reference proteome</keyword>
<gene>
    <name evidence="1" type="ORF">CLODIP_2_CD01426</name>
</gene>
<dbReference type="GO" id="GO:0019901">
    <property type="term" value="F:protein kinase binding"/>
    <property type="evidence" value="ECO:0007669"/>
    <property type="project" value="InterPro"/>
</dbReference>
<organism evidence="1 2">
    <name type="scientific">Cloeon dipterum</name>
    <dbReference type="NCBI Taxonomy" id="197152"/>
    <lineage>
        <taxon>Eukaryota</taxon>
        <taxon>Metazoa</taxon>
        <taxon>Ecdysozoa</taxon>
        <taxon>Arthropoda</taxon>
        <taxon>Hexapoda</taxon>
        <taxon>Insecta</taxon>
        <taxon>Pterygota</taxon>
        <taxon>Palaeoptera</taxon>
        <taxon>Ephemeroptera</taxon>
        <taxon>Pisciforma</taxon>
        <taxon>Baetidae</taxon>
        <taxon>Cloeon</taxon>
    </lineage>
</organism>
<dbReference type="GO" id="GO:0007528">
    <property type="term" value="P:neuromuscular junction development"/>
    <property type="evidence" value="ECO:0007669"/>
    <property type="project" value="TreeGrafter"/>
</dbReference>
<dbReference type="InterPro" id="IPR011993">
    <property type="entry name" value="PH-like_dom_sf"/>
</dbReference>
<dbReference type="AlphaFoldDB" id="A0A8S1DLK3"/>